<feature type="compositionally biased region" description="Low complexity" evidence="2">
    <location>
        <begin position="302"/>
        <end position="316"/>
    </location>
</feature>
<keyword evidence="1" id="KW-0175">Coiled coil</keyword>
<keyword evidence="5" id="KW-1185">Reference proteome</keyword>
<proteinExistence type="predicted"/>
<feature type="domain" description="RNase NYN" evidence="3">
    <location>
        <begin position="371"/>
        <end position="520"/>
    </location>
</feature>
<dbReference type="Pfam" id="PF11977">
    <property type="entry name" value="RNase_Zc3h12a"/>
    <property type="match status" value="1"/>
</dbReference>
<gene>
    <name evidence="4" type="ORF">PPYR_01681</name>
</gene>
<dbReference type="CDD" id="cd18719">
    <property type="entry name" value="PIN_Zc3h12a-N4BP1-like"/>
    <property type="match status" value="1"/>
</dbReference>
<dbReference type="PANTHER" id="PTHR12876">
    <property type="entry name" value="N4BP1-RELATED"/>
    <property type="match status" value="1"/>
</dbReference>
<dbReference type="PANTHER" id="PTHR12876:SF35">
    <property type="entry name" value="LD08718P-RELATED"/>
    <property type="match status" value="1"/>
</dbReference>
<dbReference type="FunFam" id="3.40.50.11980:FF:000001">
    <property type="entry name" value="ZC3H12A isoform 1"/>
    <property type="match status" value="1"/>
</dbReference>
<accession>A0A5N4B519</accession>
<dbReference type="GO" id="GO:0003729">
    <property type="term" value="F:mRNA binding"/>
    <property type="evidence" value="ECO:0007669"/>
    <property type="project" value="TreeGrafter"/>
</dbReference>
<feature type="coiled-coil region" evidence="1">
    <location>
        <begin position="226"/>
        <end position="253"/>
    </location>
</feature>
<organism evidence="4 5">
    <name type="scientific">Photinus pyralis</name>
    <name type="common">Common eastern firefly</name>
    <name type="synonym">Lampyris pyralis</name>
    <dbReference type="NCBI Taxonomy" id="7054"/>
    <lineage>
        <taxon>Eukaryota</taxon>
        <taxon>Metazoa</taxon>
        <taxon>Ecdysozoa</taxon>
        <taxon>Arthropoda</taxon>
        <taxon>Hexapoda</taxon>
        <taxon>Insecta</taxon>
        <taxon>Pterygota</taxon>
        <taxon>Neoptera</taxon>
        <taxon>Endopterygota</taxon>
        <taxon>Coleoptera</taxon>
        <taxon>Polyphaga</taxon>
        <taxon>Elateriformia</taxon>
        <taxon>Elateroidea</taxon>
        <taxon>Lampyridae</taxon>
        <taxon>Lampyrinae</taxon>
        <taxon>Photinus</taxon>
    </lineage>
</organism>
<dbReference type="Gene3D" id="3.40.50.11980">
    <property type="match status" value="1"/>
</dbReference>
<dbReference type="EMBL" id="VVIM01000001">
    <property type="protein sequence ID" value="KAB0804711.1"/>
    <property type="molecule type" value="Genomic_DNA"/>
</dbReference>
<dbReference type="Proteomes" id="UP000327044">
    <property type="component" value="Unassembled WGS sequence"/>
</dbReference>
<dbReference type="InterPro" id="IPR021869">
    <property type="entry name" value="RNase_Zc3h12_NYN"/>
</dbReference>
<dbReference type="GO" id="GO:0005634">
    <property type="term" value="C:nucleus"/>
    <property type="evidence" value="ECO:0007669"/>
    <property type="project" value="TreeGrafter"/>
</dbReference>
<comment type="caution">
    <text evidence="4">The sequence shown here is derived from an EMBL/GenBank/DDBJ whole genome shotgun (WGS) entry which is preliminary data.</text>
</comment>
<reference evidence="4 5" key="1">
    <citation type="journal article" date="2018" name="Elife">
        <title>Firefly genomes illuminate parallel origins of bioluminescence in beetles.</title>
        <authorList>
            <person name="Fallon T.R."/>
            <person name="Lower S.E."/>
            <person name="Chang C.H."/>
            <person name="Bessho-Uehara M."/>
            <person name="Martin G.J."/>
            <person name="Bewick A.J."/>
            <person name="Behringer M."/>
            <person name="Debat H.J."/>
            <person name="Wong I."/>
            <person name="Day J.C."/>
            <person name="Suvorov A."/>
            <person name="Silva C.J."/>
            <person name="Stanger-Hall K.F."/>
            <person name="Hall D.W."/>
            <person name="Schmitz R.J."/>
            <person name="Nelson D.R."/>
            <person name="Lewis S.M."/>
            <person name="Shigenobu S."/>
            <person name="Bybee S.M."/>
            <person name="Larracuente A.M."/>
            <person name="Oba Y."/>
            <person name="Weng J.K."/>
        </authorList>
    </citation>
    <scope>NUCLEOTIDE SEQUENCE [LARGE SCALE GENOMIC DNA]</scope>
    <source>
        <strain evidence="4">1611_PpyrPB1</strain>
        <tissue evidence="4">Whole body</tissue>
    </source>
</reference>
<evidence type="ECO:0000313" key="4">
    <source>
        <dbReference type="EMBL" id="KAB0804711.1"/>
    </source>
</evidence>
<evidence type="ECO:0000259" key="3">
    <source>
        <dbReference type="Pfam" id="PF11977"/>
    </source>
</evidence>
<dbReference type="GO" id="GO:0004521">
    <property type="term" value="F:RNA endonuclease activity"/>
    <property type="evidence" value="ECO:0007669"/>
    <property type="project" value="TreeGrafter"/>
</dbReference>
<feature type="region of interest" description="Disordered" evidence="2">
    <location>
        <begin position="299"/>
        <end position="351"/>
    </location>
</feature>
<protein>
    <recommendedName>
        <fullName evidence="3">RNase NYN domain-containing protein</fullName>
    </recommendedName>
</protein>
<dbReference type="InParanoid" id="A0A5N4B519"/>
<evidence type="ECO:0000313" key="5">
    <source>
        <dbReference type="Proteomes" id="UP000327044"/>
    </source>
</evidence>
<name>A0A5N4B519_PHOPY</name>
<dbReference type="InterPro" id="IPR051101">
    <property type="entry name" value="ZC3H12/N4BP1_RNase_Reg"/>
</dbReference>
<evidence type="ECO:0000256" key="1">
    <source>
        <dbReference type="SAM" id="Coils"/>
    </source>
</evidence>
<dbReference type="GO" id="GO:0036464">
    <property type="term" value="C:cytoplasmic ribonucleoprotein granule"/>
    <property type="evidence" value="ECO:0007669"/>
    <property type="project" value="TreeGrafter"/>
</dbReference>
<sequence length="526" mass="59938">MPCIFDAIQPLSNRERTTRSRTRSLRTLKRVVANDGTQKDEFEHFCNISLNDRITGIMQIDMYEPVIIHTNLQFLKNYHVCESSSSIRVTVPCESGRKSPSKPQIKSLKRTKTRNPLNNNDVHNASLQSKPNAQVLHLNSELNSENIVCEEDDVIIVNPADENVIVIEDSFVAPNNEYIPLTSQTDSATLKSTSDVSFIDIQDEEEDKDVIFVKEEVNNPYNNRQTKKLQAKKKKFERRKAKQNRKKKRLKEATLRFFCASTISELLKKRCVKCIKLSSEEAKRCSCKKGLDGLTNTSVVARSRSQSPRKSSSANREFNPIICSPQNNASIISPRSKSRSPRKSLNNNVQVPFSGTQNIPPLLSFRASGSLREIVIDGSNVAFGHSNGKHFSVKGLQIAIDYFVKRGHKVVAFVPQFRQKHNQTTNRNLLLSLADKGYVVFTPSREVNGRRITPYDDRYIIQYAAACEGVVVSSDNYRDLFMERLDWRTTIERRLLMPTWVGDMLMFPEDPLGRHGPNLSRFLRFP</sequence>
<dbReference type="AlphaFoldDB" id="A0A5N4B519"/>
<evidence type="ECO:0000256" key="2">
    <source>
        <dbReference type="SAM" id="MobiDB-lite"/>
    </source>
</evidence>
<dbReference type="OrthoDB" id="392925at2759"/>